<dbReference type="Proteomes" id="UP000266861">
    <property type="component" value="Unassembled WGS sequence"/>
</dbReference>
<proteinExistence type="predicted"/>
<sequence>MVKAVNRLTSEVCGRGCRRFEGCYEHWRFKKRVPCKEYSSCKKFTATTSGTCKDHVGDFYVKQFYARQLGKNTTFSPAMDKKTCKITPKITTRKKNVIH</sequence>
<dbReference type="EMBL" id="PQFF01000225">
    <property type="protein sequence ID" value="RHZ72265.1"/>
    <property type="molecule type" value="Genomic_DNA"/>
</dbReference>
<protein>
    <submittedName>
        <fullName evidence="1">Uncharacterized protein</fullName>
    </submittedName>
</protein>
<dbReference type="OrthoDB" id="2430838at2759"/>
<gene>
    <name evidence="1" type="ORF">Glove_243g20</name>
</gene>
<dbReference type="AlphaFoldDB" id="A0A397I9H6"/>
<organism evidence="1 2">
    <name type="scientific">Diversispora epigaea</name>
    <dbReference type="NCBI Taxonomy" id="1348612"/>
    <lineage>
        <taxon>Eukaryota</taxon>
        <taxon>Fungi</taxon>
        <taxon>Fungi incertae sedis</taxon>
        <taxon>Mucoromycota</taxon>
        <taxon>Glomeromycotina</taxon>
        <taxon>Glomeromycetes</taxon>
        <taxon>Diversisporales</taxon>
        <taxon>Diversisporaceae</taxon>
        <taxon>Diversispora</taxon>
    </lineage>
</organism>
<accession>A0A397I9H6</accession>
<evidence type="ECO:0000313" key="2">
    <source>
        <dbReference type="Proteomes" id="UP000266861"/>
    </source>
</evidence>
<name>A0A397I9H6_9GLOM</name>
<comment type="caution">
    <text evidence="1">The sequence shown here is derived from an EMBL/GenBank/DDBJ whole genome shotgun (WGS) entry which is preliminary data.</text>
</comment>
<keyword evidence="2" id="KW-1185">Reference proteome</keyword>
<reference evidence="1 2" key="1">
    <citation type="submission" date="2018-08" db="EMBL/GenBank/DDBJ databases">
        <title>Genome and evolution of the arbuscular mycorrhizal fungus Diversispora epigaea (formerly Glomus versiforme) and its bacterial endosymbionts.</title>
        <authorList>
            <person name="Sun X."/>
            <person name="Fei Z."/>
            <person name="Harrison M."/>
        </authorList>
    </citation>
    <scope>NUCLEOTIDE SEQUENCE [LARGE SCALE GENOMIC DNA]</scope>
    <source>
        <strain evidence="1 2">IT104</strain>
    </source>
</reference>
<evidence type="ECO:0000313" key="1">
    <source>
        <dbReference type="EMBL" id="RHZ72265.1"/>
    </source>
</evidence>